<sequence length="148" mass="16756">MVSTALMGPMTQSFVRDIHDFAKQESVDIVPFAKGQGKDEVTQEYLARFPEQKGVLSIGKAQEKFNTFRVHEKFNVDTGQSFPDSNETKIEALAHEWPGKLPDPFTRKDHEAAFNDKMSILTSGVFPHPGFRPTIIRATFIRRSHHLA</sequence>
<dbReference type="EMBL" id="CAADFS010000011">
    <property type="protein sequence ID" value="VFK41917.1"/>
    <property type="molecule type" value="Genomic_DNA"/>
</dbReference>
<gene>
    <name evidence="1" type="ORF">BECKTC1821D_GA0114238_101140</name>
</gene>
<protein>
    <submittedName>
        <fullName evidence="1">Uncharacterized protein</fullName>
    </submittedName>
</protein>
<accession>A0A450YK49</accession>
<name>A0A450YK49_9GAMM</name>
<evidence type="ECO:0000313" key="1">
    <source>
        <dbReference type="EMBL" id="VFK41917.1"/>
    </source>
</evidence>
<proteinExistence type="predicted"/>
<organism evidence="1">
    <name type="scientific">Candidatus Kentrum sp. TC</name>
    <dbReference type="NCBI Taxonomy" id="2126339"/>
    <lineage>
        <taxon>Bacteria</taxon>
        <taxon>Pseudomonadati</taxon>
        <taxon>Pseudomonadota</taxon>
        <taxon>Gammaproteobacteria</taxon>
        <taxon>Candidatus Kentrum</taxon>
    </lineage>
</organism>
<dbReference type="AlphaFoldDB" id="A0A450YK49"/>
<reference evidence="1" key="1">
    <citation type="submission" date="2019-02" db="EMBL/GenBank/DDBJ databases">
        <authorList>
            <person name="Gruber-Vodicka R. H."/>
            <person name="Seah K. B. B."/>
        </authorList>
    </citation>
    <scope>NUCLEOTIDE SEQUENCE</scope>
    <source>
        <strain evidence="1">BECK_BZ123</strain>
    </source>
</reference>